<feature type="compositionally biased region" description="Low complexity" evidence="1">
    <location>
        <begin position="197"/>
        <end position="208"/>
    </location>
</feature>
<sequence length="208" mass="20632">MTARDRRELGTALAGCALAGALALSAAGQTWSTVTVTRRAPLPPVTEVLTGSALAPLVPAAGLLLLAAAVAVLAVRGAGRVAVGVLVVLAGAALAWSGLRVLTGGADPGTAAPGERRTADLAAAWPVLCLAAAALAVAAGGLVLARGRSWPGMGRRYERGPGAAAPAPARPRTDEDRALDAWRALDRGDDPTDDPAGDPAAGPPGRRL</sequence>
<dbReference type="AlphaFoldDB" id="A0A1I5I169"/>
<reference evidence="4" key="1">
    <citation type="submission" date="2016-10" db="EMBL/GenBank/DDBJ databases">
        <authorList>
            <person name="Varghese N."/>
            <person name="Submissions S."/>
        </authorList>
    </citation>
    <scope>NUCLEOTIDE SEQUENCE [LARGE SCALE GENOMIC DNA]</scope>
    <source>
        <strain evidence="4">DSM 43161</strain>
    </source>
</reference>
<dbReference type="Pfam" id="PF09534">
    <property type="entry name" value="Trp_oprn_chp"/>
    <property type="match status" value="1"/>
</dbReference>
<keyword evidence="2" id="KW-1133">Transmembrane helix</keyword>
<feature type="transmembrane region" description="Helical" evidence="2">
    <location>
        <begin position="56"/>
        <end position="75"/>
    </location>
</feature>
<feature type="region of interest" description="Disordered" evidence="1">
    <location>
        <begin position="156"/>
        <end position="208"/>
    </location>
</feature>
<name>A0A1I5I169_9ACTN</name>
<dbReference type="Proteomes" id="UP000183642">
    <property type="component" value="Unassembled WGS sequence"/>
</dbReference>
<keyword evidence="2" id="KW-0472">Membrane</keyword>
<evidence type="ECO:0000256" key="2">
    <source>
        <dbReference type="SAM" id="Phobius"/>
    </source>
</evidence>
<evidence type="ECO:0000313" key="4">
    <source>
        <dbReference type="Proteomes" id="UP000183642"/>
    </source>
</evidence>
<feature type="transmembrane region" description="Helical" evidence="2">
    <location>
        <begin position="82"/>
        <end position="102"/>
    </location>
</feature>
<proteinExistence type="predicted"/>
<dbReference type="EMBL" id="FOWE01000011">
    <property type="protein sequence ID" value="SFO54388.1"/>
    <property type="molecule type" value="Genomic_DNA"/>
</dbReference>
<gene>
    <name evidence="3" type="ORF">SAMN05660359_04241</name>
</gene>
<organism evidence="3 4">
    <name type="scientific">Geodermatophilus obscurus</name>
    <dbReference type="NCBI Taxonomy" id="1861"/>
    <lineage>
        <taxon>Bacteria</taxon>
        <taxon>Bacillati</taxon>
        <taxon>Actinomycetota</taxon>
        <taxon>Actinomycetes</taxon>
        <taxon>Geodermatophilales</taxon>
        <taxon>Geodermatophilaceae</taxon>
        <taxon>Geodermatophilus</taxon>
    </lineage>
</organism>
<accession>A0A1I5I169</accession>
<protein>
    <submittedName>
        <fullName evidence="3">Trp region conserved hypothetical membrane protein</fullName>
    </submittedName>
</protein>
<evidence type="ECO:0000256" key="1">
    <source>
        <dbReference type="SAM" id="MobiDB-lite"/>
    </source>
</evidence>
<evidence type="ECO:0000313" key="3">
    <source>
        <dbReference type="EMBL" id="SFO54388.1"/>
    </source>
</evidence>
<dbReference type="RefSeq" id="WP_075015463.1">
    <property type="nucleotide sequence ID" value="NZ_FOWE01000011.1"/>
</dbReference>
<keyword evidence="4" id="KW-1185">Reference proteome</keyword>
<feature type="transmembrane region" description="Helical" evidence="2">
    <location>
        <begin position="122"/>
        <end position="145"/>
    </location>
</feature>
<keyword evidence="2" id="KW-0812">Transmembrane</keyword>
<dbReference type="InterPro" id="IPR019051">
    <property type="entry name" value="Trp_biosyn_TM_oprn/chp"/>
</dbReference>
<feature type="compositionally biased region" description="Basic and acidic residues" evidence="1">
    <location>
        <begin position="171"/>
        <end position="190"/>
    </location>
</feature>